<dbReference type="AlphaFoldDB" id="A0A381RP80"/>
<dbReference type="InterPro" id="IPR000086">
    <property type="entry name" value="NUDIX_hydrolase_dom"/>
</dbReference>
<dbReference type="Gene3D" id="3.90.79.10">
    <property type="entry name" value="Nucleoside Triphosphate Pyrophosphohydrolase"/>
    <property type="match status" value="1"/>
</dbReference>
<evidence type="ECO:0000256" key="2">
    <source>
        <dbReference type="ARBA" id="ARBA00022801"/>
    </source>
</evidence>
<dbReference type="GO" id="GO:0019693">
    <property type="term" value="P:ribose phosphate metabolic process"/>
    <property type="evidence" value="ECO:0007669"/>
    <property type="project" value="TreeGrafter"/>
</dbReference>
<proteinExistence type="predicted"/>
<feature type="domain" description="Nudix hydrolase" evidence="3">
    <location>
        <begin position="40"/>
        <end position="169"/>
    </location>
</feature>
<dbReference type="InterPro" id="IPR020476">
    <property type="entry name" value="Nudix_hydrolase"/>
</dbReference>
<gene>
    <name evidence="4" type="ORF">METZ01_LOCUS44561</name>
</gene>
<dbReference type="FunFam" id="3.90.79.10:FF:000024">
    <property type="entry name" value="ADP-ribose pyrophosphatase"/>
    <property type="match status" value="1"/>
</dbReference>
<dbReference type="SUPFAM" id="SSF55811">
    <property type="entry name" value="Nudix"/>
    <property type="match status" value="1"/>
</dbReference>
<keyword evidence="2" id="KW-0378">Hydrolase</keyword>
<name>A0A381RP80_9ZZZZ</name>
<dbReference type="PROSITE" id="PS00893">
    <property type="entry name" value="NUDIX_BOX"/>
    <property type="match status" value="1"/>
</dbReference>
<dbReference type="GO" id="GO:0016462">
    <property type="term" value="F:pyrophosphatase activity"/>
    <property type="evidence" value="ECO:0007669"/>
    <property type="project" value="UniProtKB-ARBA"/>
</dbReference>
<dbReference type="GO" id="GO:0005829">
    <property type="term" value="C:cytosol"/>
    <property type="evidence" value="ECO:0007669"/>
    <property type="project" value="TreeGrafter"/>
</dbReference>
<dbReference type="PRINTS" id="PR00502">
    <property type="entry name" value="NUDIXFAMILY"/>
</dbReference>
<protein>
    <recommendedName>
        <fullName evidence="3">Nudix hydrolase domain-containing protein</fullName>
    </recommendedName>
</protein>
<reference evidence="4" key="1">
    <citation type="submission" date="2018-05" db="EMBL/GenBank/DDBJ databases">
        <authorList>
            <person name="Lanie J.A."/>
            <person name="Ng W.-L."/>
            <person name="Kazmierczak K.M."/>
            <person name="Andrzejewski T.M."/>
            <person name="Davidsen T.M."/>
            <person name="Wayne K.J."/>
            <person name="Tettelin H."/>
            <person name="Glass J.I."/>
            <person name="Rusch D."/>
            <person name="Podicherti R."/>
            <person name="Tsui H.-C.T."/>
            <person name="Winkler M.E."/>
        </authorList>
    </citation>
    <scope>NUCLEOTIDE SEQUENCE</scope>
</reference>
<accession>A0A381RP80</accession>
<dbReference type="InterPro" id="IPR020084">
    <property type="entry name" value="NUDIX_hydrolase_CS"/>
</dbReference>
<dbReference type="EMBL" id="UINC01001998">
    <property type="protein sequence ID" value="SUZ91707.1"/>
    <property type="molecule type" value="Genomic_DNA"/>
</dbReference>
<comment type="cofactor">
    <cofactor evidence="1">
        <name>Mg(2+)</name>
        <dbReference type="ChEBI" id="CHEBI:18420"/>
    </cofactor>
</comment>
<dbReference type="PANTHER" id="PTHR11839">
    <property type="entry name" value="UDP/ADP-SUGAR PYROPHOSPHATASE"/>
    <property type="match status" value="1"/>
</dbReference>
<sequence>MAELKESTVSSKKVYDGSFLDVRKDIVNLPNGNTSTREWINHPGAACIIPIMSDGRLALIKQYRYPVKSIMIELPAGKLDEGEKPESCALRELEEEIGYLAEKLTFVSKIHPAIGFANEEMWIFLAERLIESQKRTDHDEFVELMPTSIEDAVRMVWNGTITDVKTIIGILWVERLLS</sequence>
<evidence type="ECO:0000256" key="1">
    <source>
        <dbReference type="ARBA" id="ARBA00001946"/>
    </source>
</evidence>
<dbReference type="Pfam" id="PF00293">
    <property type="entry name" value="NUDIX"/>
    <property type="match status" value="1"/>
</dbReference>
<evidence type="ECO:0000313" key="4">
    <source>
        <dbReference type="EMBL" id="SUZ91707.1"/>
    </source>
</evidence>
<dbReference type="GO" id="GO:0006753">
    <property type="term" value="P:nucleoside phosphate metabolic process"/>
    <property type="evidence" value="ECO:0007669"/>
    <property type="project" value="TreeGrafter"/>
</dbReference>
<dbReference type="InterPro" id="IPR015797">
    <property type="entry name" value="NUDIX_hydrolase-like_dom_sf"/>
</dbReference>
<dbReference type="PROSITE" id="PS51462">
    <property type="entry name" value="NUDIX"/>
    <property type="match status" value="1"/>
</dbReference>
<evidence type="ECO:0000259" key="3">
    <source>
        <dbReference type="PROSITE" id="PS51462"/>
    </source>
</evidence>
<organism evidence="4">
    <name type="scientific">marine metagenome</name>
    <dbReference type="NCBI Taxonomy" id="408172"/>
    <lineage>
        <taxon>unclassified sequences</taxon>
        <taxon>metagenomes</taxon>
        <taxon>ecological metagenomes</taxon>
    </lineage>
</organism>
<dbReference type="PANTHER" id="PTHR11839:SF18">
    <property type="entry name" value="NUDIX HYDROLASE DOMAIN-CONTAINING PROTEIN"/>
    <property type="match status" value="1"/>
</dbReference>